<reference evidence="1 2" key="1">
    <citation type="submission" date="2019-03" db="EMBL/GenBank/DDBJ databases">
        <title>Genomic Encyclopedia of Type Strains, Phase IV (KMG-IV): sequencing the most valuable type-strain genomes for metagenomic binning, comparative biology and taxonomic classification.</title>
        <authorList>
            <person name="Goeker M."/>
        </authorList>
    </citation>
    <scope>NUCLEOTIDE SEQUENCE [LARGE SCALE GENOMIC DNA]</scope>
    <source>
        <strain evidence="1 2">DSM 24766</strain>
    </source>
</reference>
<accession>A0A4R2RLN9</accession>
<dbReference type="OrthoDB" id="7880632at2"/>
<dbReference type="AlphaFoldDB" id="A0A4R2RLN9"/>
<evidence type="ECO:0000313" key="1">
    <source>
        <dbReference type="EMBL" id="TCP60661.1"/>
    </source>
</evidence>
<dbReference type="RefSeq" id="WP_132951547.1">
    <property type="nucleotide sequence ID" value="NZ_SLXU01000008.1"/>
</dbReference>
<gene>
    <name evidence="1" type="ORF">EV663_10817</name>
</gene>
<dbReference type="Proteomes" id="UP000295050">
    <property type="component" value="Unassembled WGS sequence"/>
</dbReference>
<evidence type="ECO:0000313" key="2">
    <source>
        <dbReference type="Proteomes" id="UP000295050"/>
    </source>
</evidence>
<proteinExistence type="predicted"/>
<organism evidence="1 2">
    <name type="scientific">Rhodovulum bhavnagarense</name>
    <dbReference type="NCBI Taxonomy" id="992286"/>
    <lineage>
        <taxon>Bacteria</taxon>
        <taxon>Pseudomonadati</taxon>
        <taxon>Pseudomonadota</taxon>
        <taxon>Alphaproteobacteria</taxon>
        <taxon>Rhodobacterales</taxon>
        <taxon>Paracoccaceae</taxon>
        <taxon>Rhodovulum</taxon>
    </lineage>
</organism>
<keyword evidence="2" id="KW-1185">Reference proteome</keyword>
<comment type="caution">
    <text evidence="1">The sequence shown here is derived from an EMBL/GenBank/DDBJ whole genome shotgun (WGS) entry which is preliminary data.</text>
</comment>
<dbReference type="EMBL" id="SLXU01000008">
    <property type="protein sequence ID" value="TCP60661.1"/>
    <property type="molecule type" value="Genomic_DNA"/>
</dbReference>
<protein>
    <submittedName>
        <fullName evidence="1">Uncharacterized protein</fullName>
    </submittedName>
</protein>
<sequence>MCAQLTKIGNRVIGLDGEGYEMLNVPFSNLPVSVAHYHEAPRCDVFFEHTDVFPVCFEFEVVGVKLAFEPTVAWHPRTIDTPGAERELEQARREQDAARATAMTRAVLPGWVPPEQQRHPSAHPFWAGVREAHSGVYYLDVTEYPDDKAAGLAAAKIADRLIRQAAQKYLMNKPVQFAGGDDRNAF</sequence>
<name>A0A4R2RLN9_9RHOB</name>